<dbReference type="AlphaFoldDB" id="A0A1F6V6D7"/>
<dbReference type="SUPFAM" id="SSF53649">
    <property type="entry name" value="Alkaline phosphatase-like"/>
    <property type="match status" value="1"/>
</dbReference>
<protein>
    <recommendedName>
        <fullName evidence="7">Sulfatase N-terminal domain-containing protein</fullName>
    </recommendedName>
</protein>
<feature type="transmembrane region" description="Helical" evidence="6">
    <location>
        <begin position="12"/>
        <end position="32"/>
    </location>
</feature>
<comment type="caution">
    <text evidence="8">The sequence shown here is derived from an EMBL/GenBank/DDBJ whole genome shotgun (WGS) entry which is preliminary data.</text>
</comment>
<dbReference type="InterPro" id="IPR000917">
    <property type="entry name" value="Sulfatase_N"/>
</dbReference>
<dbReference type="InterPro" id="IPR050448">
    <property type="entry name" value="OpgB/LTA_synthase_biosynth"/>
</dbReference>
<keyword evidence="5 6" id="KW-0472">Membrane</keyword>
<evidence type="ECO:0000259" key="7">
    <source>
        <dbReference type="Pfam" id="PF00884"/>
    </source>
</evidence>
<gene>
    <name evidence="8" type="ORF">A2642_01715</name>
</gene>
<keyword evidence="4 6" id="KW-1133">Transmembrane helix</keyword>
<dbReference type="Gene3D" id="3.30.1120.170">
    <property type="match status" value="1"/>
</dbReference>
<dbReference type="EMBL" id="MFTJ01000031">
    <property type="protein sequence ID" value="OGI65079.1"/>
    <property type="molecule type" value="Genomic_DNA"/>
</dbReference>
<comment type="subcellular location">
    <subcellularLocation>
        <location evidence="1">Cell membrane</location>
        <topology evidence="1">Multi-pass membrane protein</topology>
    </subcellularLocation>
</comment>
<dbReference type="PANTHER" id="PTHR47371:SF3">
    <property type="entry name" value="PHOSPHOGLYCEROL TRANSFERASE I"/>
    <property type="match status" value="1"/>
</dbReference>
<keyword evidence="3 6" id="KW-0812">Transmembrane</keyword>
<dbReference type="Pfam" id="PF00884">
    <property type="entry name" value="Sulfatase"/>
    <property type="match status" value="1"/>
</dbReference>
<feature type="domain" description="Sulfatase N-terminal" evidence="7">
    <location>
        <begin position="291"/>
        <end position="570"/>
    </location>
</feature>
<keyword evidence="2" id="KW-1003">Cell membrane</keyword>
<evidence type="ECO:0000256" key="2">
    <source>
        <dbReference type="ARBA" id="ARBA00022475"/>
    </source>
</evidence>
<organism evidence="8 9">
    <name type="scientific">Candidatus Nomurabacteria bacterium RIFCSPHIGHO2_01_FULL_39_10</name>
    <dbReference type="NCBI Taxonomy" id="1801733"/>
    <lineage>
        <taxon>Bacteria</taxon>
        <taxon>Candidatus Nomuraibacteriota</taxon>
    </lineage>
</organism>
<accession>A0A1F6V6D7</accession>
<name>A0A1F6V6D7_9BACT</name>
<evidence type="ECO:0000256" key="1">
    <source>
        <dbReference type="ARBA" id="ARBA00004651"/>
    </source>
</evidence>
<feature type="transmembrane region" description="Helical" evidence="6">
    <location>
        <begin position="153"/>
        <end position="174"/>
    </location>
</feature>
<feature type="transmembrane region" description="Helical" evidence="6">
    <location>
        <begin position="72"/>
        <end position="94"/>
    </location>
</feature>
<sequence length="651" mass="73135">MFQTQRTHGRYFSQYALFVFYVAVISYLELVYRLSIFKSFDGDYVFSVMLALPAASILFFASVFASEIKNKIIASVIILVFIIAYGAQIIYFFIFKTPLSLYSLIGAKDTMQFWDVAASEIIKNGVVVALLFAPLILLFLFRKRLFLSERPKLSWLFIVAFAGILSYGVSILSIRATSGNDFSQYAVYYNIASPELSMKKLGVLTTMRLDLERAVFGFEENGNQNTAEISHVPPSVAQEVMLSKKDNMMDINFSGLSNGERNQALLDMHAYFASSKPAEKNSYTGMFKGNNLIVILAESFSPYAMSSELTPTLYKMSTEGFVFNNFYNPVWGVSTSDGEYVLNTGLIPKSGVWSMLKSGKNYLPFAFGSQFKKLGYLTKAYHDHTYTYYGRDKSIPNLGYDYKGVGNGVKVKKTWPESDLEMIEVTADEYISSQPFAVYYITVSGHREYNFLGNYIAKKNKSYVADLSYSDTAKAYIAANLELEFALKSLTEKLEATGVAENTVIAIVPDHYPYGLPKETLDELAGHKVEENFELYKSVFILWKKGMETVSVDEPVSPLDILPTLSNLFGLEYDSRLLAGRDVFSNASPLVIFVNRSWITDNARFNSTTAQAGAAGGGEEYRDVINQIVADKFKYSAKILETDYYRKVVPQ</sequence>
<feature type="transmembrane region" description="Helical" evidence="6">
    <location>
        <begin position="44"/>
        <end position="65"/>
    </location>
</feature>
<evidence type="ECO:0000256" key="3">
    <source>
        <dbReference type="ARBA" id="ARBA00022692"/>
    </source>
</evidence>
<dbReference type="Gene3D" id="3.40.720.10">
    <property type="entry name" value="Alkaline Phosphatase, subunit A"/>
    <property type="match status" value="1"/>
</dbReference>
<dbReference type="InterPro" id="IPR017850">
    <property type="entry name" value="Alkaline_phosphatase_core_sf"/>
</dbReference>
<evidence type="ECO:0000256" key="4">
    <source>
        <dbReference type="ARBA" id="ARBA00022989"/>
    </source>
</evidence>
<proteinExistence type="predicted"/>
<dbReference type="CDD" id="cd16015">
    <property type="entry name" value="LTA_synthase"/>
    <property type="match status" value="1"/>
</dbReference>
<dbReference type="GO" id="GO:0005886">
    <property type="term" value="C:plasma membrane"/>
    <property type="evidence" value="ECO:0007669"/>
    <property type="project" value="UniProtKB-SubCell"/>
</dbReference>
<dbReference type="PANTHER" id="PTHR47371">
    <property type="entry name" value="LIPOTEICHOIC ACID SYNTHASE"/>
    <property type="match status" value="1"/>
</dbReference>
<dbReference type="Proteomes" id="UP000178700">
    <property type="component" value="Unassembled WGS sequence"/>
</dbReference>
<evidence type="ECO:0000256" key="5">
    <source>
        <dbReference type="ARBA" id="ARBA00023136"/>
    </source>
</evidence>
<evidence type="ECO:0000256" key="6">
    <source>
        <dbReference type="SAM" id="Phobius"/>
    </source>
</evidence>
<evidence type="ECO:0000313" key="9">
    <source>
        <dbReference type="Proteomes" id="UP000178700"/>
    </source>
</evidence>
<reference evidence="8 9" key="1">
    <citation type="journal article" date="2016" name="Nat. Commun.">
        <title>Thousands of microbial genomes shed light on interconnected biogeochemical processes in an aquifer system.</title>
        <authorList>
            <person name="Anantharaman K."/>
            <person name="Brown C.T."/>
            <person name="Hug L.A."/>
            <person name="Sharon I."/>
            <person name="Castelle C.J."/>
            <person name="Probst A.J."/>
            <person name="Thomas B.C."/>
            <person name="Singh A."/>
            <person name="Wilkins M.J."/>
            <person name="Karaoz U."/>
            <person name="Brodie E.L."/>
            <person name="Williams K.H."/>
            <person name="Hubbard S.S."/>
            <person name="Banfield J.F."/>
        </authorList>
    </citation>
    <scope>NUCLEOTIDE SEQUENCE [LARGE SCALE GENOMIC DNA]</scope>
</reference>
<evidence type="ECO:0000313" key="8">
    <source>
        <dbReference type="EMBL" id="OGI65079.1"/>
    </source>
</evidence>
<feature type="transmembrane region" description="Helical" evidence="6">
    <location>
        <begin position="121"/>
        <end position="141"/>
    </location>
</feature>